<comment type="caution">
    <text evidence="4">The sequence shown here is derived from an EMBL/GenBank/DDBJ whole genome shotgun (WGS) entry which is preliminary data.</text>
</comment>
<dbReference type="PANTHER" id="PTHR43877">
    <property type="entry name" value="AMINOALKYLPHOSPHONATE N-ACETYLTRANSFERASE-RELATED-RELATED"/>
    <property type="match status" value="1"/>
</dbReference>
<dbReference type="GO" id="GO:0016747">
    <property type="term" value="F:acyltransferase activity, transferring groups other than amino-acyl groups"/>
    <property type="evidence" value="ECO:0007669"/>
    <property type="project" value="InterPro"/>
</dbReference>
<dbReference type="SUPFAM" id="SSF55729">
    <property type="entry name" value="Acyl-CoA N-acyltransferases (Nat)"/>
    <property type="match status" value="1"/>
</dbReference>
<reference evidence="4" key="2">
    <citation type="journal article" date="2023" name="Syst. Appl. Microbiol.">
        <title>Govania unica gen. nov., sp. nov., a rare biosphere bacterium that represents a novel family in the class Alphaproteobacteria.</title>
        <authorList>
            <person name="Vandamme P."/>
            <person name="Peeters C."/>
            <person name="Hettiarachchi A."/>
            <person name="Cnockaert M."/>
            <person name="Carlier A."/>
        </authorList>
    </citation>
    <scope>NUCLEOTIDE SEQUENCE</scope>
    <source>
        <strain evidence="4">LMG 31809</strain>
    </source>
</reference>
<evidence type="ECO:0000313" key="4">
    <source>
        <dbReference type="EMBL" id="MDA5193147.1"/>
    </source>
</evidence>
<keyword evidence="1" id="KW-0808">Transferase</keyword>
<dbReference type="CDD" id="cd04301">
    <property type="entry name" value="NAT_SF"/>
    <property type="match status" value="1"/>
</dbReference>
<sequence length="174" mass="19098">MTTSMTLDYQIELQRPEDLAAVESINDRAFGPGRHQKTAYRLREDVQSLDDLNLVARQDGVILGTIRFWPIVIVPGEGTPTPALLLGPIAVDPELKGRGIGIALMRAGIARARELGHRLVLLVGDYDYYARVGFDRVPQGCLMMPGPVDYDRLLKLELVPGAFAGVTGMISRPM</sequence>
<dbReference type="InterPro" id="IPR050832">
    <property type="entry name" value="Bact_Acetyltransf"/>
</dbReference>
<gene>
    <name evidence="4" type="ORF">NYP16_04150</name>
</gene>
<dbReference type="PANTHER" id="PTHR43877:SF1">
    <property type="entry name" value="ACETYLTRANSFERASE"/>
    <property type="match status" value="1"/>
</dbReference>
<reference evidence="4" key="1">
    <citation type="submission" date="2022-08" db="EMBL/GenBank/DDBJ databases">
        <authorList>
            <person name="Vandamme P."/>
            <person name="Hettiarachchi A."/>
            <person name="Peeters C."/>
            <person name="Cnockaert M."/>
            <person name="Carlier A."/>
        </authorList>
    </citation>
    <scope>NUCLEOTIDE SEQUENCE</scope>
    <source>
        <strain evidence="4">LMG 31809</strain>
    </source>
</reference>
<dbReference type="Pfam" id="PF00583">
    <property type="entry name" value="Acetyltransf_1"/>
    <property type="match status" value="1"/>
</dbReference>
<keyword evidence="5" id="KW-1185">Reference proteome</keyword>
<name>A0A9X3TXF5_9PROT</name>
<feature type="domain" description="N-acetyltransferase" evidence="3">
    <location>
        <begin position="9"/>
        <end position="157"/>
    </location>
</feature>
<dbReference type="AlphaFoldDB" id="A0A9X3TXF5"/>
<dbReference type="EMBL" id="JANWOI010000001">
    <property type="protein sequence ID" value="MDA5193147.1"/>
    <property type="molecule type" value="Genomic_DNA"/>
</dbReference>
<protein>
    <submittedName>
        <fullName evidence="4">N-acetyltransferase</fullName>
    </submittedName>
</protein>
<evidence type="ECO:0000313" key="5">
    <source>
        <dbReference type="Proteomes" id="UP001141619"/>
    </source>
</evidence>
<dbReference type="InterPro" id="IPR000182">
    <property type="entry name" value="GNAT_dom"/>
</dbReference>
<dbReference type="PROSITE" id="PS51186">
    <property type="entry name" value="GNAT"/>
    <property type="match status" value="1"/>
</dbReference>
<dbReference type="Proteomes" id="UP001141619">
    <property type="component" value="Unassembled WGS sequence"/>
</dbReference>
<keyword evidence="2" id="KW-0012">Acyltransferase</keyword>
<dbReference type="InterPro" id="IPR016181">
    <property type="entry name" value="Acyl_CoA_acyltransferase"/>
</dbReference>
<evidence type="ECO:0000256" key="2">
    <source>
        <dbReference type="ARBA" id="ARBA00023315"/>
    </source>
</evidence>
<proteinExistence type="predicted"/>
<evidence type="ECO:0000259" key="3">
    <source>
        <dbReference type="PROSITE" id="PS51186"/>
    </source>
</evidence>
<accession>A0A9X3TXF5</accession>
<dbReference type="Gene3D" id="3.40.630.30">
    <property type="match status" value="1"/>
</dbReference>
<dbReference type="RefSeq" id="WP_274942841.1">
    <property type="nucleotide sequence ID" value="NZ_JANWOI010000001.1"/>
</dbReference>
<organism evidence="4 5">
    <name type="scientific">Govanella unica</name>
    <dbReference type="NCBI Taxonomy" id="2975056"/>
    <lineage>
        <taxon>Bacteria</taxon>
        <taxon>Pseudomonadati</taxon>
        <taxon>Pseudomonadota</taxon>
        <taxon>Alphaproteobacteria</taxon>
        <taxon>Emcibacterales</taxon>
        <taxon>Govanellaceae</taxon>
        <taxon>Govanella</taxon>
    </lineage>
</organism>
<evidence type="ECO:0000256" key="1">
    <source>
        <dbReference type="ARBA" id="ARBA00022679"/>
    </source>
</evidence>